<gene>
    <name evidence="2" type="ordered locus">Rfer_2514</name>
</gene>
<evidence type="ECO:0000313" key="3">
    <source>
        <dbReference type="Proteomes" id="UP000008332"/>
    </source>
</evidence>
<sequence length="172" mass="18915">MKKMRLFAIGLLALASAAAAAAAPPTPSHCVADEEVLFTCRIGDKVLSFCAPKTNDDRLAPAWIQYRFGRIGATELVFPPAKTSPVRHFRYTTDKGGRWVVALVQFSIDDFSYVLSAYGNSNIPESEASLLVVRPDGTRRVLQCADPGLYAAAGLWRFEQLHLPAVQKEFTR</sequence>
<keyword evidence="3" id="KW-1185">Reference proteome</keyword>
<dbReference type="EMBL" id="CP000267">
    <property type="protein sequence ID" value="ABD70231.1"/>
    <property type="molecule type" value="Genomic_DNA"/>
</dbReference>
<feature type="chain" id="PRO_5004200077" description="Secreted protein" evidence="1">
    <location>
        <begin position="23"/>
        <end position="172"/>
    </location>
</feature>
<dbReference type="HOGENOM" id="CLU_1554067_0_0_4"/>
<name>Q21VH2_ALBFT</name>
<accession>Q21VH2</accession>
<evidence type="ECO:0000313" key="2">
    <source>
        <dbReference type="EMBL" id="ABD70231.1"/>
    </source>
</evidence>
<keyword evidence="1" id="KW-0732">Signal</keyword>
<protein>
    <recommendedName>
        <fullName evidence="4">Secreted protein</fullName>
    </recommendedName>
</protein>
<reference evidence="3" key="1">
    <citation type="submission" date="2006-02" db="EMBL/GenBank/DDBJ databases">
        <title>Complete sequence of chromosome of Rhodoferax ferrireducens DSM 15236.</title>
        <authorList>
            <person name="Copeland A."/>
            <person name="Lucas S."/>
            <person name="Lapidus A."/>
            <person name="Barry K."/>
            <person name="Detter J.C."/>
            <person name="Glavina del Rio T."/>
            <person name="Hammon N."/>
            <person name="Israni S."/>
            <person name="Pitluck S."/>
            <person name="Brettin T."/>
            <person name="Bruce D."/>
            <person name="Han C."/>
            <person name="Tapia R."/>
            <person name="Gilna P."/>
            <person name="Kiss H."/>
            <person name="Schmutz J."/>
            <person name="Larimer F."/>
            <person name="Land M."/>
            <person name="Kyrpides N."/>
            <person name="Ivanova N."/>
            <person name="Richardson P."/>
        </authorList>
    </citation>
    <scope>NUCLEOTIDE SEQUENCE [LARGE SCALE GENOMIC DNA]</scope>
    <source>
        <strain evidence="3">ATCC BAA-621 / DSM 15236 / T118</strain>
    </source>
</reference>
<dbReference type="OrthoDB" id="8997932at2"/>
<evidence type="ECO:0000256" key="1">
    <source>
        <dbReference type="SAM" id="SignalP"/>
    </source>
</evidence>
<dbReference type="STRING" id="338969.Rfer_2514"/>
<dbReference type="Proteomes" id="UP000008332">
    <property type="component" value="Chromosome"/>
</dbReference>
<evidence type="ECO:0008006" key="4">
    <source>
        <dbReference type="Google" id="ProtNLM"/>
    </source>
</evidence>
<dbReference type="AlphaFoldDB" id="Q21VH2"/>
<proteinExistence type="predicted"/>
<feature type="signal peptide" evidence="1">
    <location>
        <begin position="1"/>
        <end position="22"/>
    </location>
</feature>
<dbReference type="KEGG" id="rfr:Rfer_2514"/>
<dbReference type="RefSeq" id="WP_011464799.1">
    <property type="nucleotide sequence ID" value="NC_007908.1"/>
</dbReference>
<organism evidence="2 3">
    <name type="scientific">Albidiferax ferrireducens (strain ATCC BAA-621 / DSM 15236 / T118)</name>
    <name type="common">Rhodoferax ferrireducens</name>
    <dbReference type="NCBI Taxonomy" id="338969"/>
    <lineage>
        <taxon>Bacteria</taxon>
        <taxon>Pseudomonadati</taxon>
        <taxon>Pseudomonadota</taxon>
        <taxon>Betaproteobacteria</taxon>
        <taxon>Burkholderiales</taxon>
        <taxon>Comamonadaceae</taxon>
        <taxon>Rhodoferax</taxon>
    </lineage>
</organism>